<dbReference type="SUPFAM" id="SSF51445">
    <property type="entry name" value="(Trans)glycosidases"/>
    <property type="match status" value="1"/>
</dbReference>
<organism evidence="7 8">
    <name type="scientific">Chryseobacterium glaciei</name>
    <dbReference type="NCBI Taxonomy" id="1685010"/>
    <lineage>
        <taxon>Bacteria</taxon>
        <taxon>Pseudomonadati</taxon>
        <taxon>Bacteroidota</taxon>
        <taxon>Flavobacteriia</taxon>
        <taxon>Flavobacteriales</taxon>
        <taxon>Weeksellaceae</taxon>
        <taxon>Chryseobacterium group</taxon>
        <taxon>Chryseobacterium</taxon>
    </lineage>
</organism>
<dbReference type="KEGG" id="chh:A0O34_06345"/>
<keyword evidence="4 7" id="KW-0378">Hydrolase</keyword>
<dbReference type="Gene3D" id="3.40.50.1700">
    <property type="entry name" value="Glycoside hydrolase family 3 C-terminal domain"/>
    <property type="match status" value="1"/>
</dbReference>
<reference evidence="7 8" key="1">
    <citation type="submission" date="2016-04" db="EMBL/GenBank/DDBJ databases">
        <title>Complete Genome Sequence of Chryseobacterium sp. IHBB 10212.</title>
        <authorList>
            <person name="Pal M."/>
            <person name="Swarnkar M.K."/>
            <person name="Kaushal K."/>
            <person name="Chhibber S."/>
            <person name="Singh A.K."/>
            <person name="Gulati A."/>
        </authorList>
    </citation>
    <scope>NUCLEOTIDE SEQUENCE [LARGE SCALE GENOMIC DNA]</scope>
    <source>
        <strain evidence="7 8">IHBB 10212</strain>
    </source>
</reference>
<dbReference type="Gene3D" id="3.20.20.300">
    <property type="entry name" value="Glycoside hydrolase, family 3, N-terminal domain"/>
    <property type="match status" value="1"/>
</dbReference>
<dbReference type="Pfam" id="PF00933">
    <property type="entry name" value="Glyco_hydro_3"/>
    <property type="match status" value="1"/>
</dbReference>
<evidence type="ECO:0000313" key="7">
    <source>
        <dbReference type="EMBL" id="ANF50152.1"/>
    </source>
</evidence>
<evidence type="ECO:0000256" key="4">
    <source>
        <dbReference type="ARBA" id="ARBA00022801"/>
    </source>
</evidence>
<dbReference type="PANTHER" id="PTHR30480">
    <property type="entry name" value="BETA-HEXOSAMINIDASE-RELATED"/>
    <property type="match status" value="1"/>
</dbReference>
<comment type="similarity">
    <text evidence="2">Belongs to the glycosyl hydrolase 3 family.</text>
</comment>
<evidence type="ECO:0000256" key="3">
    <source>
        <dbReference type="ARBA" id="ARBA00012663"/>
    </source>
</evidence>
<feature type="domain" description="Glycoside hydrolase family 3 N-terminal" evidence="6">
    <location>
        <begin position="50"/>
        <end position="363"/>
    </location>
</feature>
<dbReference type="OrthoDB" id="9805821at2"/>
<keyword evidence="5" id="KW-0326">Glycosidase</keyword>
<dbReference type="PRINTS" id="PR00133">
    <property type="entry name" value="GLHYDRLASE3"/>
</dbReference>
<dbReference type="Proteomes" id="UP000077824">
    <property type="component" value="Chromosome"/>
</dbReference>
<protein>
    <recommendedName>
        <fullName evidence="3">beta-N-acetylhexosaminidase</fullName>
        <ecNumber evidence="3">3.2.1.52</ecNumber>
    </recommendedName>
</protein>
<dbReference type="EC" id="3.2.1.52" evidence="3"/>
<dbReference type="PANTHER" id="PTHR30480:SF13">
    <property type="entry name" value="BETA-HEXOSAMINIDASE"/>
    <property type="match status" value="1"/>
</dbReference>
<dbReference type="RefSeq" id="WP_066752647.1">
    <property type="nucleotide sequence ID" value="NZ_CP015199.1"/>
</dbReference>
<sequence length="580" mass="63686">MKKAVYISLFVFLCIGTKITAQYQPKNISQADINKANQWVDTTYKSLSQDEKLGQLFIVALYTNKDENHISQVRNIVLNDKIGGLILMQDDAAREINLVNEFQQKSKIPLMIGMDAEWGLYQRIAAAHKFPWAMTLGAIQDKNLIEQMSAKIAEDCHRMGINWDFAPVVDVNTNPNNPIIGNRSFGSEVDNVINSALSYSNGLQNNNILAAIKHFPGHGDTSTDSHLDLPVVSHSLERLNSIELAPFKALMNKGIGGVMVAHLYVPSLESGKGIPASVSKNIITGLLKEKLGYKGLIITDALNMGAVANKYNPGELDAMAFKAGNDIMLFSQGVANGKKLIQKAIDNGEIPQARVEESVKKILLTKYYLGLTQYTPKNPENVNQDLNNDSHKNLVQNLYSNALTLLKDDKKLLPLNGKQVYYVPLEEAPYQTFATQLGSNVIIKKAGEINSIPKNSTVIVGFHKDNSTAYKPYKISDASKKVLSDLTKNQKVILNVFGSAYALKDIDISKVSTVLVSYENNDDSMTATANAFNGKTKIWGRLPVSVNDNLKAGMGIDLNPTSASNTKVSSTVFTTSKKQQ</sequence>
<accession>A0A172XTJ2</accession>
<dbReference type="EMBL" id="CP015199">
    <property type="protein sequence ID" value="ANF50152.1"/>
    <property type="molecule type" value="Genomic_DNA"/>
</dbReference>
<dbReference type="InterPro" id="IPR036881">
    <property type="entry name" value="Glyco_hydro_3_C_sf"/>
</dbReference>
<evidence type="ECO:0000313" key="8">
    <source>
        <dbReference type="Proteomes" id="UP000077824"/>
    </source>
</evidence>
<evidence type="ECO:0000256" key="2">
    <source>
        <dbReference type="ARBA" id="ARBA00005336"/>
    </source>
</evidence>
<evidence type="ECO:0000259" key="6">
    <source>
        <dbReference type="Pfam" id="PF00933"/>
    </source>
</evidence>
<dbReference type="AlphaFoldDB" id="A0A172XTJ2"/>
<evidence type="ECO:0000256" key="5">
    <source>
        <dbReference type="ARBA" id="ARBA00023295"/>
    </source>
</evidence>
<comment type="catalytic activity">
    <reaction evidence="1">
        <text>Hydrolysis of terminal non-reducing N-acetyl-D-hexosamine residues in N-acetyl-beta-D-hexosaminides.</text>
        <dbReference type="EC" id="3.2.1.52"/>
    </reaction>
</comment>
<evidence type="ECO:0000256" key="1">
    <source>
        <dbReference type="ARBA" id="ARBA00001231"/>
    </source>
</evidence>
<keyword evidence="8" id="KW-1185">Reference proteome</keyword>
<dbReference type="InterPro" id="IPR017853">
    <property type="entry name" value="GH"/>
</dbReference>
<dbReference type="InterPro" id="IPR001764">
    <property type="entry name" value="Glyco_hydro_3_N"/>
</dbReference>
<dbReference type="InterPro" id="IPR036962">
    <property type="entry name" value="Glyco_hydro_3_N_sf"/>
</dbReference>
<dbReference type="InterPro" id="IPR050226">
    <property type="entry name" value="NagZ_Beta-hexosaminidase"/>
</dbReference>
<dbReference type="GO" id="GO:0009254">
    <property type="term" value="P:peptidoglycan turnover"/>
    <property type="evidence" value="ECO:0007669"/>
    <property type="project" value="TreeGrafter"/>
</dbReference>
<dbReference type="InterPro" id="IPR019800">
    <property type="entry name" value="Glyco_hydro_3_AS"/>
</dbReference>
<dbReference type="GO" id="GO:0005975">
    <property type="term" value="P:carbohydrate metabolic process"/>
    <property type="evidence" value="ECO:0007669"/>
    <property type="project" value="InterPro"/>
</dbReference>
<dbReference type="PROSITE" id="PS00775">
    <property type="entry name" value="GLYCOSYL_HYDROL_F3"/>
    <property type="match status" value="1"/>
</dbReference>
<dbReference type="STRING" id="1685010.A0O34_06345"/>
<gene>
    <name evidence="7" type="ORF">A0O34_06345</name>
</gene>
<dbReference type="GO" id="GO:0004563">
    <property type="term" value="F:beta-N-acetylhexosaminidase activity"/>
    <property type="evidence" value="ECO:0007669"/>
    <property type="project" value="UniProtKB-EC"/>
</dbReference>
<proteinExistence type="inferred from homology"/>
<dbReference type="SUPFAM" id="SSF52279">
    <property type="entry name" value="Beta-D-glucan exohydrolase, C-terminal domain"/>
    <property type="match status" value="1"/>
</dbReference>
<name>A0A172XTJ2_9FLAO</name>